<sequence length="137" mass="15643">MPTSKPDDIVVSISETAETQESAIPIEKSEDIQEVDLQDVIRKIGGGKRNKLTPNDVEMIDLTDSDIIGDTSALFRGRTEGSTQLFQNINIEKPTGTERTKHQINYLAYQAQQQEMHNSQIWDYKPKKRTNREKYGF</sequence>
<protein>
    <recommendedName>
        <fullName evidence="3">Proline-rich protein PRCC</fullName>
    </recommendedName>
</protein>
<evidence type="ECO:0000313" key="1">
    <source>
        <dbReference type="EMBL" id="KII65659.1"/>
    </source>
</evidence>
<proteinExistence type="predicted"/>
<dbReference type="EMBL" id="JWZT01003741">
    <property type="protein sequence ID" value="KII65659.1"/>
    <property type="molecule type" value="Genomic_DNA"/>
</dbReference>
<dbReference type="InterPro" id="IPR018800">
    <property type="entry name" value="PRCC"/>
</dbReference>
<keyword evidence="2" id="KW-1185">Reference proteome</keyword>
<accession>A0A0C2IJU2</accession>
<dbReference type="AlphaFoldDB" id="A0A0C2IJU2"/>
<gene>
    <name evidence="1" type="ORF">RF11_16068</name>
</gene>
<organism evidence="1 2">
    <name type="scientific">Thelohanellus kitauei</name>
    <name type="common">Myxosporean</name>
    <dbReference type="NCBI Taxonomy" id="669202"/>
    <lineage>
        <taxon>Eukaryota</taxon>
        <taxon>Metazoa</taxon>
        <taxon>Cnidaria</taxon>
        <taxon>Myxozoa</taxon>
        <taxon>Myxosporea</taxon>
        <taxon>Bivalvulida</taxon>
        <taxon>Platysporina</taxon>
        <taxon>Myxobolidae</taxon>
        <taxon>Thelohanellus</taxon>
    </lineage>
</organism>
<reference evidence="1 2" key="1">
    <citation type="journal article" date="2014" name="Genome Biol. Evol.">
        <title>The genome of the myxosporean Thelohanellus kitauei shows adaptations to nutrient acquisition within its fish host.</title>
        <authorList>
            <person name="Yang Y."/>
            <person name="Xiong J."/>
            <person name="Zhou Z."/>
            <person name="Huo F."/>
            <person name="Miao W."/>
            <person name="Ran C."/>
            <person name="Liu Y."/>
            <person name="Zhang J."/>
            <person name="Feng J."/>
            <person name="Wang M."/>
            <person name="Wang M."/>
            <person name="Wang L."/>
            <person name="Yao B."/>
        </authorList>
    </citation>
    <scope>NUCLEOTIDE SEQUENCE [LARGE SCALE GENOMIC DNA]</scope>
    <source>
        <strain evidence="1">Wuqing</strain>
    </source>
</reference>
<dbReference type="OrthoDB" id="206969at2759"/>
<evidence type="ECO:0000313" key="2">
    <source>
        <dbReference type="Proteomes" id="UP000031668"/>
    </source>
</evidence>
<evidence type="ECO:0008006" key="3">
    <source>
        <dbReference type="Google" id="ProtNLM"/>
    </source>
</evidence>
<comment type="caution">
    <text evidence="1">The sequence shown here is derived from an EMBL/GenBank/DDBJ whole genome shotgun (WGS) entry which is preliminary data.</text>
</comment>
<dbReference type="Proteomes" id="UP000031668">
    <property type="component" value="Unassembled WGS sequence"/>
</dbReference>
<name>A0A0C2IJU2_THEKT</name>
<dbReference type="Pfam" id="PF10253">
    <property type="entry name" value="PRCC"/>
    <property type="match status" value="1"/>
</dbReference>